<keyword evidence="1" id="KW-0732">Signal</keyword>
<evidence type="ECO:0000256" key="1">
    <source>
        <dbReference type="SAM" id="SignalP"/>
    </source>
</evidence>
<reference evidence="2 3" key="1">
    <citation type="journal article" date="2018" name="Sci. Rep.">
        <title>A novel species of the marine cyanobacterium Acaryochloris with a unique pigment content and lifestyle.</title>
        <authorList>
            <person name="Partensky F."/>
            <person name="Six C."/>
            <person name="Ratin M."/>
            <person name="Garczarek L."/>
            <person name="Vaulot D."/>
            <person name="Probert I."/>
            <person name="Calteau A."/>
            <person name="Gourvil P."/>
            <person name="Marie D."/>
            <person name="Grebert T."/>
            <person name="Bouchier C."/>
            <person name="Le Panse S."/>
            <person name="Gachenot M."/>
            <person name="Rodriguez F."/>
            <person name="Garrido J.L."/>
        </authorList>
    </citation>
    <scope>NUCLEOTIDE SEQUENCE [LARGE SCALE GENOMIC DNA]</scope>
    <source>
        <strain evidence="2 3">RCC1774</strain>
    </source>
</reference>
<evidence type="ECO:0000313" key="3">
    <source>
        <dbReference type="Proteomes" id="UP000248857"/>
    </source>
</evidence>
<protein>
    <recommendedName>
        <fullName evidence="4">PEP-CTERM protein-sorting domain-containing protein</fullName>
    </recommendedName>
</protein>
<dbReference type="AlphaFoldDB" id="A0A2W1JJD0"/>
<evidence type="ECO:0000313" key="2">
    <source>
        <dbReference type="EMBL" id="PZD70364.1"/>
    </source>
</evidence>
<accession>A0A2W1JJD0</accession>
<name>A0A2W1JJD0_9CYAN</name>
<dbReference type="EMBL" id="PQWO01000041">
    <property type="protein sequence ID" value="PZD70364.1"/>
    <property type="molecule type" value="Genomic_DNA"/>
</dbReference>
<comment type="caution">
    <text evidence="2">The sequence shown here is derived from an EMBL/GenBank/DDBJ whole genome shotgun (WGS) entry which is preliminary data.</text>
</comment>
<organism evidence="2 3">
    <name type="scientific">Acaryochloris thomasi RCC1774</name>
    <dbReference type="NCBI Taxonomy" id="1764569"/>
    <lineage>
        <taxon>Bacteria</taxon>
        <taxon>Bacillati</taxon>
        <taxon>Cyanobacteriota</taxon>
        <taxon>Cyanophyceae</taxon>
        <taxon>Acaryochloridales</taxon>
        <taxon>Acaryochloridaceae</taxon>
        <taxon>Acaryochloris</taxon>
        <taxon>Acaryochloris thomasi</taxon>
    </lineage>
</organism>
<evidence type="ECO:0008006" key="4">
    <source>
        <dbReference type="Google" id="ProtNLM"/>
    </source>
</evidence>
<feature type="chain" id="PRO_5016081379" description="PEP-CTERM protein-sorting domain-containing protein" evidence="1">
    <location>
        <begin position="28"/>
        <end position="235"/>
    </location>
</feature>
<gene>
    <name evidence="2" type="ORF">C1752_13899</name>
</gene>
<sequence>MRSKHVLPYLSISCISAVISVTAPAQAVSLNVKFETDFETNQGIGTIIEQGDPSVAQIFSYEERNTFFTAAPFVNPSDDMSHFHLFNFVAAPETNTDLLIGGDSAGLSITFGSPTPSDFFGLENLVVREVREGSDVVFEGFNGQDSTGTALFNAGTTPGFVALEPAIFGNVNRVDVYYPDAGLGGEAPDDAGIIFDDVRINSVPEPDAILGSVILCIGLFVKRRYSVNSVAAKSK</sequence>
<feature type="signal peptide" evidence="1">
    <location>
        <begin position="1"/>
        <end position="27"/>
    </location>
</feature>
<proteinExistence type="predicted"/>
<keyword evidence="3" id="KW-1185">Reference proteome</keyword>
<dbReference type="Proteomes" id="UP000248857">
    <property type="component" value="Unassembled WGS sequence"/>
</dbReference>